<evidence type="ECO:0000313" key="1">
    <source>
        <dbReference type="EMBL" id="KAJ1346485.1"/>
    </source>
</evidence>
<protein>
    <submittedName>
        <fullName evidence="1">Uncharacterized protein</fullName>
    </submittedName>
</protein>
<keyword evidence="2" id="KW-1185">Reference proteome</keyword>
<dbReference type="AlphaFoldDB" id="A0AAD5LTV9"/>
<comment type="caution">
    <text evidence="1">The sequence shown here is derived from an EMBL/GenBank/DDBJ whole genome shotgun (WGS) entry which is preliminary data.</text>
</comment>
<sequence length="86" mass="9981">MEMSRTTLHELVLSIYLLLQKVPDHLHNLSHLRDPEVFTSIAKHKCSDHKIRRTDGLQKNASALLEDYPNDGRTYLWANVNCLLLK</sequence>
<evidence type="ECO:0000313" key="2">
    <source>
        <dbReference type="Proteomes" id="UP001196413"/>
    </source>
</evidence>
<accession>A0AAD5LTV9</accession>
<reference evidence="1" key="1">
    <citation type="submission" date="2021-06" db="EMBL/GenBank/DDBJ databases">
        <title>Parelaphostrongylus tenuis whole genome reference sequence.</title>
        <authorList>
            <person name="Garwood T.J."/>
            <person name="Larsen P.A."/>
            <person name="Fountain-Jones N.M."/>
            <person name="Garbe J.R."/>
            <person name="Macchietto M.G."/>
            <person name="Kania S.A."/>
            <person name="Gerhold R.W."/>
            <person name="Richards J.E."/>
            <person name="Wolf T.M."/>
        </authorList>
    </citation>
    <scope>NUCLEOTIDE SEQUENCE</scope>
    <source>
        <strain evidence="1">MNPRO001-30</strain>
        <tissue evidence="1">Meninges</tissue>
    </source>
</reference>
<dbReference type="EMBL" id="JAHQIW010000178">
    <property type="protein sequence ID" value="KAJ1346485.1"/>
    <property type="molecule type" value="Genomic_DNA"/>
</dbReference>
<proteinExistence type="predicted"/>
<dbReference type="Proteomes" id="UP001196413">
    <property type="component" value="Unassembled WGS sequence"/>
</dbReference>
<name>A0AAD5LTV9_PARTN</name>
<organism evidence="1 2">
    <name type="scientific">Parelaphostrongylus tenuis</name>
    <name type="common">Meningeal worm</name>
    <dbReference type="NCBI Taxonomy" id="148309"/>
    <lineage>
        <taxon>Eukaryota</taxon>
        <taxon>Metazoa</taxon>
        <taxon>Ecdysozoa</taxon>
        <taxon>Nematoda</taxon>
        <taxon>Chromadorea</taxon>
        <taxon>Rhabditida</taxon>
        <taxon>Rhabditina</taxon>
        <taxon>Rhabditomorpha</taxon>
        <taxon>Strongyloidea</taxon>
        <taxon>Metastrongylidae</taxon>
        <taxon>Parelaphostrongylus</taxon>
    </lineage>
</organism>
<gene>
    <name evidence="1" type="ORF">KIN20_001275</name>
</gene>